<dbReference type="InterPro" id="IPR044925">
    <property type="entry name" value="His-Me_finger_sf"/>
</dbReference>
<dbReference type="EMBL" id="KX078569">
    <property type="protein sequence ID" value="ANM46501.1"/>
    <property type="molecule type" value="Genomic_DNA"/>
</dbReference>
<dbReference type="Pfam" id="PF02945">
    <property type="entry name" value="Endonuclease_7"/>
    <property type="match status" value="1"/>
</dbReference>
<dbReference type="GeneID" id="29059217"/>
<evidence type="ECO:0000313" key="2">
    <source>
        <dbReference type="EMBL" id="ANM46501.1"/>
    </source>
</evidence>
<sequence>MLLTGKLYKEEKESMFKAQQGLCLICGLELDKDVQKNHLDHDHALDGDKAGKVRGLLCNLCNGTEGQMKHKFNRSGLKSKIDYIEWMENLLSYLKSDYTQNNIHPQYVVDKSKEFSRLSKDDMISIMQCENFEYNETDTKTDLVKKYKKYLRKSLK</sequence>
<dbReference type="SUPFAM" id="SSF68918">
    <property type="entry name" value="Recombination endonuclease VII, C-terminal and dimerization domains"/>
    <property type="match status" value="1"/>
</dbReference>
<dbReference type="GO" id="GO:0004519">
    <property type="term" value="F:endonuclease activity"/>
    <property type="evidence" value="ECO:0007669"/>
    <property type="project" value="UniProtKB-KW"/>
</dbReference>
<gene>
    <name evidence="2" type="ORF">MP1_gp0061</name>
</gene>
<dbReference type="Pfam" id="PF09124">
    <property type="entry name" value="Endonuc-dimeris"/>
    <property type="match status" value="1"/>
</dbReference>
<dbReference type="SUPFAM" id="SSF54060">
    <property type="entry name" value="His-Me finger endonucleases"/>
    <property type="match status" value="1"/>
</dbReference>
<keyword evidence="2" id="KW-0255">Endonuclease</keyword>
<keyword evidence="3" id="KW-1185">Reference proteome</keyword>
<dbReference type="InterPro" id="IPR038563">
    <property type="entry name" value="Endonuclease_7_sf"/>
</dbReference>
<accession>A0A192YCA9</accession>
<dbReference type="Gene3D" id="3.40.1800.10">
    <property type="entry name" value="His-Me finger endonucleases"/>
    <property type="match status" value="1"/>
</dbReference>
<reference evidence="2 3" key="1">
    <citation type="submission" date="2016-04" db="EMBL/GenBank/DDBJ databases">
        <title>Comparative genomics of Morganella phages MP1 and MP2 define new clades among the T4 and T7-like Viruses.</title>
        <authorList>
            <person name="Pinto G."/>
            <person name="Oliveira A."/>
            <person name="Malgorzata L."/>
            <person name="Kropinski A."/>
            <person name="Azeredo J."/>
        </authorList>
    </citation>
    <scope>NUCLEOTIDE SEQUENCE [LARGE SCALE GENOMIC DNA]</scope>
</reference>
<dbReference type="Proteomes" id="UP000203816">
    <property type="component" value="Segment"/>
</dbReference>
<dbReference type="InterPro" id="IPR004211">
    <property type="entry name" value="Endonuclease_7"/>
</dbReference>
<protein>
    <submittedName>
        <fullName evidence="2">Recombinase endonuclease VII</fullName>
    </submittedName>
</protein>
<dbReference type="RefSeq" id="YP_009279918.1">
    <property type="nucleotide sequence ID" value="NC_031020.1"/>
</dbReference>
<dbReference type="InterPro" id="IPR036309">
    <property type="entry name" value="T4_recomb_endonuclease_dim_sf"/>
</dbReference>
<keyword evidence="2" id="KW-0378">Hydrolase</keyword>
<dbReference type="InterPro" id="IPR015208">
    <property type="entry name" value="T4_recomb_endonuclease_dimer"/>
</dbReference>
<dbReference type="OrthoDB" id="12062at10239"/>
<proteinExistence type="predicted"/>
<evidence type="ECO:0000313" key="3">
    <source>
        <dbReference type="Proteomes" id="UP000203816"/>
    </source>
</evidence>
<keyword evidence="2" id="KW-0540">Nuclease</keyword>
<feature type="domain" description="T4 recombination endonuclease VII dimerisation" evidence="1">
    <location>
        <begin position="103"/>
        <end position="156"/>
    </location>
</feature>
<organism evidence="2 3">
    <name type="scientific">Morganella phage vB_MmoM_MP1</name>
    <dbReference type="NCBI Taxonomy" id="1852628"/>
    <lineage>
        <taxon>Viruses</taxon>
        <taxon>Duplodnaviria</taxon>
        <taxon>Heunggongvirae</taxon>
        <taxon>Uroviricota</taxon>
        <taxon>Caudoviricetes</taxon>
        <taxon>Pantevenvirales</taxon>
        <taxon>Straboviridae</taxon>
        <taxon>Gualtarvirus</taxon>
        <taxon>Gualtarvirus mp1</taxon>
    </lineage>
</organism>
<dbReference type="Gene3D" id="1.10.720.10">
    <property type="match status" value="1"/>
</dbReference>
<dbReference type="KEGG" id="vg:29059217"/>
<evidence type="ECO:0000259" key="1">
    <source>
        <dbReference type="Pfam" id="PF09124"/>
    </source>
</evidence>
<name>A0A192YCA9_9CAUD</name>